<protein>
    <submittedName>
        <fullName evidence="1">Uncharacterized protein</fullName>
    </submittedName>
</protein>
<name>A0A0R0CU57_9GAMM</name>
<sequence>MAAAPAFAQTTICKVEGDSTGPELISWDTKTQRAEVKMLGEALQGKLTWRRKHDDLGDKVNLSFTPADPLFGDEYEFVVFPTESGHRVMGVGYKYYGGVKYLNISQGNYSATCSSL</sequence>
<dbReference type="Proteomes" id="UP000051863">
    <property type="component" value="Unassembled WGS sequence"/>
</dbReference>
<dbReference type="AlphaFoldDB" id="A0A0R0CU57"/>
<accession>A0A0R0CU57</accession>
<evidence type="ECO:0000313" key="2">
    <source>
        <dbReference type="Proteomes" id="UP000051863"/>
    </source>
</evidence>
<dbReference type="EMBL" id="LDJJ01000019">
    <property type="protein sequence ID" value="KRG69281.1"/>
    <property type="molecule type" value="Genomic_DNA"/>
</dbReference>
<evidence type="ECO:0000313" key="1">
    <source>
        <dbReference type="EMBL" id="KRG69281.1"/>
    </source>
</evidence>
<comment type="caution">
    <text evidence="1">The sequence shown here is derived from an EMBL/GenBank/DDBJ whole genome shotgun (WGS) entry which is preliminary data.</text>
</comment>
<dbReference type="PATRIC" id="fig|405446.3.peg.693"/>
<dbReference type="OrthoDB" id="9892005at2"/>
<dbReference type="RefSeq" id="WP_057627634.1">
    <property type="nucleotide sequence ID" value="NZ_LDJJ01000019.1"/>
</dbReference>
<gene>
    <name evidence="1" type="ORF">ABB27_06790</name>
</gene>
<proteinExistence type="predicted"/>
<reference evidence="1 2" key="1">
    <citation type="submission" date="2015-05" db="EMBL/GenBank/DDBJ databases">
        <title>Genome sequencing and analysis of members of genus Stenotrophomonas.</title>
        <authorList>
            <person name="Patil P.P."/>
            <person name="Midha S."/>
            <person name="Patil P.B."/>
        </authorList>
    </citation>
    <scope>NUCLEOTIDE SEQUENCE [LARGE SCALE GENOMIC DNA]</scope>
    <source>
        <strain evidence="1 2">DSM 18941</strain>
    </source>
</reference>
<organism evidence="1 2">
    <name type="scientific">Stenotrophomonas terrae</name>
    <dbReference type="NCBI Taxonomy" id="405446"/>
    <lineage>
        <taxon>Bacteria</taxon>
        <taxon>Pseudomonadati</taxon>
        <taxon>Pseudomonadota</taxon>
        <taxon>Gammaproteobacteria</taxon>
        <taxon>Lysobacterales</taxon>
        <taxon>Lysobacteraceae</taxon>
        <taxon>Stenotrophomonas</taxon>
    </lineage>
</organism>
<keyword evidence="2" id="KW-1185">Reference proteome</keyword>